<comment type="function">
    <text evidence="4">Catalyzes the reduction of fatty acyl-CoA to fatty alcohols.</text>
</comment>
<dbReference type="Proteomes" id="UP000183832">
    <property type="component" value="Unassembled WGS sequence"/>
</dbReference>
<evidence type="ECO:0000256" key="1">
    <source>
        <dbReference type="ARBA" id="ARBA00005928"/>
    </source>
</evidence>
<sequence>MSIVDQPLDGVPVLLLMSEFVMRSFFLSMNKVLKRIMKLQTIKEFYNGKTILITGATGFIGRILLAKLMRMGNIKEILIFSRPKKGKSNEERLDKILSGFLFEEMDKHDKNFRNKLRIITADMEIDGLGISNDDLHYIQMNVEVIIHGAATVRFDEQLRKAVAINIRGTKNMLDIATEARNLQSFVHISTAYSQCPRPDIKEIFYESPIDYRLALSLLQNFDDDLVNTVTEKLINPWPNSYTFTKAISEDMIRQYQHRLPIIIIRPSIVHCVYSDPISGYVDTLMGTIGIAAGVLLGLLRVLKINVKTVLNIVPVDFVVNTSLIVSAKFSKFNKEIIPNNIFHCVTPSTAPLYIGKNYSLKLFTYLISLKYFQGWFFEMMESVKMQFVSKKMMWPQSFTITSSTFLYRILFVLYHYLPAFFVDIILFLKGSKIRLVRVYSKIYYYFELYDYFQSKTWNFHNTNAMKVLSLISENDLKEFPCVSKKEDYEAVFSNTLNGVRRFILKENDEDLIEARKRYFYLSYFRYIFLGILYGTLAYFSYENVIKLFQYLLNSIVLWLPLNNLKEIVFSHQHTHHRDVHGKDWKSCHFCHVQAHVRKI</sequence>
<evidence type="ECO:0000313" key="8">
    <source>
        <dbReference type="Proteomes" id="UP000183832"/>
    </source>
</evidence>
<dbReference type="InterPro" id="IPR026055">
    <property type="entry name" value="FAR"/>
</dbReference>
<evidence type="ECO:0000256" key="4">
    <source>
        <dbReference type="RuleBase" id="RU363097"/>
    </source>
</evidence>
<dbReference type="STRING" id="568069.A0A1J1J3B4"/>
<feature type="domain" description="Thioester reductase (TE)" evidence="6">
    <location>
        <begin position="53"/>
        <end position="321"/>
    </location>
</feature>
<dbReference type="AlphaFoldDB" id="A0A1J1J3B4"/>
<dbReference type="InterPro" id="IPR033640">
    <property type="entry name" value="FAR_C"/>
</dbReference>
<feature type="transmembrane region" description="Helical" evidence="4">
    <location>
        <begin position="50"/>
        <end position="69"/>
    </location>
</feature>
<keyword evidence="2 4" id="KW-0444">Lipid biosynthesis</keyword>
<comment type="similarity">
    <text evidence="1 4">Belongs to the fatty acyl-CoA reductase family.</text>
</comment>
<keyword evidence="4" id="KW-0472">Membrane</keyword>
<evidence type="ECO:0000313" key="7">
    <source>
        <dbReference type="EMBL" id="CRL06955.1"/>
    </source>
</evidence>
<evidence type="ECO:0000256" key="2">
    <source>
        <dbReference type="ARBA" id="ARBA00022516"/>
    </source>
</evidence>
<dbReference type="GO" id="GO:0035336">
    <property type="term" value="P:long-chain fatty-acyl-CoA metabolic process"/>
    <property type="evidence" value="ECO:0007669"/>
    <property type="project" value="TreeGrafter"/>
</dbReference>
<dbReference type="EMBL" id="CVRI01000068">
    <property type="protein sequence ID" value="CRL06955.1"/>
    <property type="molecule type" value="Genomic_DNA"/>
</dbReference>
<name>A0A1J1J3B4_9DIPT</name>
<reference evidence="7 8" key="1">
    <citation type="submission" date="2015-04" db="EMBL/GenBank/DDBJ databases">
        <authorList>
            <person name="Syromyatnikov M.Y."/>
            <person name="Popov V.N."/>
        </authorList>
    </citation>
    <scope>NUCLEOTIDE SEQUENCE [LARGE SCALE GENOMIC DNA]</scope>
</reference>
<gene>
    <name evidence="7" type="ORF">CLUMA_CG019944</name>
</gene>
<evidence type="ECO:0000259" key="6">
    <source>
        <dbReference type="Pfam" id="PF07993"/>
    </source>
</evidence>
<accession>A0A1J1J3B4</accession>
<keyword evidence="4" id="KW-1133">Transmembrane helix</keyword>
<keyword evidence="4" id="KW-0521">NADP</keyword>
<dbReference type="Gene3D" id="3.40.50.720">
    <property type="entry name" value="NAD(P)-binding Rossmann-like Domain"/>
    <property type="match status" value="1"/>
</dbReference>
<dbReference type="Pfam" id="PF03015">
    <property type="entry name" value="Sterile"/>
    <property type="match status" value="1"/>
</dbReference>
<dbReference type="InterPro" id="IPR036291">
    <property type="entry name" value="NAD(P)-bd_dom_sf"/>
</dbReference>
<evidence type="ECO:0000256" key="3">
    <source>
        <dbReference type="ARBA" id="ARBA00023098"/>
    </source>
</evidence>
<dbReference type="OrthoDB" id="429813at2759"/>
<dbReference type="GO" id="GO:0005777">
    <property type="term" value="C:peroxisome"/>
    <property type="evidence" value="ECO:0007669"/>
    <property type="project" value="TreeGrafter"/>
</dbReference>
<dbReference type="CDD" id="cd09071">
    <property type="entry name" value="FAR_C"/>
    <property type="match status" value="1"/>
</dbReference>
<evidence type="ECO:0000259" key="5">
    <source>
        <dbReference type="Pfam" id="PF03015"/>
    </source>
</evidence>
<keyword evidence="3 4" id="KW-0443">Lipid metabolism</keyword>
<feature type="transmembrane region" description="Helical" evidence="4">
    <location>
        <begin position="405"/>
        <end position="428"/>
    </location>
</feature>
<protein>
    <recommendedName>
        <fullName evidence="4">Fatty acyl-CoA reductase</fullName>
        <ecNumber evidence="4">1.2.1.84</ecNumber>
    </recommendedName>
</protein>
<keyword evidence="4" id="KW-0560">Oxidoreductase</keyword>
<feature type="transmembrane region" description="Helical" evidence="4">
    <location>
        <begin position="523"/>
        <end position="541"/>
    </location>
</feature>
<keyword evidence="8" id="KW-1185">Reference proteome</keyword>
<feature type="transmembrane region" description="Helical" evidence="4">
    <location>
        <begin position="12"/>
        <end position="29"/>
    </location>
</feature>
<keyword evidence="4" id="KW-0812">Transmembrane</keyword>
<dbReference type="Pfam" id="PF07993">
    <property type="entry name" value="NAD_binding_4"/>
    <property type="match status" value="1"/>
</dbReference>
<dbReference type="SUPFAM" id="SSF51735">
    <property type="entry name" value="NAD(P)-binding Rossmann-fold domains"/>
    <property type="match status" value="1"/>
</dbReference>
<organism evidence="7 8">
    <name type="scientific">Clunio marinus</name>
    <dbReference type="NCBI Taxonomy" id="568069"/>
    <lineage>
        <taxon>Eukaryota</taxon>
        <taxon>Metazoa</taxon>
        <taxon>Ecdysozoa</taxon>
        <taxon>Arthropoda</taxon>
        <taxon>Hexapoda</taxon>
        <taxon>Insecta</taxon>
        <taxon>Pterygota</taxon>
        <taxon>Neoptera</taxon>
        <taxon>Endopterygota</taxon>
        <taxon>Diptera</taxon>
        <taxon>Nematocera</taxon>
        <taxon>Chironomoidea</taxon>
        <taxon>Chironomidae</taxon>
        <taxon>Clunio</taxon>
    </lineage>
</organism>
<dbReference type="PANTHER" id="PTHR11011:SF60">
    <property type="entry name" value="FATTY ACYL-COA REDUCTASE-RELATED"/>
    <property type="match status" value="1"/>
</dbReference>
<dbReference type="GO" id="GO:0080019">
    <property type="term" value="F:alcohol-forming very long-chain fatty acyl-CoA reductase activity"/>
    <property type="evidence" value="ECO:0007669"/>
    <property type="project" value="InterPro"/>
</dbReference>
<dbReference type="EC" id="1.2.1.84" evidence="4"/>
<dbReference type="InterPro" id="IPR013120">
    <property type="entry name" value="FAR_NAD-bd"/>
</dbReference>
<dbReference type="PANTHER" id="PTHR11011">
    <property type="entry name" value="MALE STERILITY PROTEIN 2-RELATED"/>
    <property type="match status" value="1"/>
</dbReference>
<dbReference type="CDD" id="cd05236">
    <property type="entry name" value="FAR-N_SDR_e"/>
    <property type="match status" value="1"/>
</dbReference>
<dbReference type="GO" id="GO:0102965">
    <property type="term" value="F:alcohol-forming long-chain fatty acyl-CoA reductase activity"/>
    <property type="evidence" value="ECO:0007669"/>
    <property type="project" value="UniProtKB-EC"/>
</dbReference>
<comment type="catalytic activity">
    <reaction evidence="4">
        <text>a long-chain fatty acyl-CoA + 2 NADPH + 2 H(+) = a long-chain primary fatty alcohol + 2 NADP(+) + CoA</text>
        <dbReference type="Rhea" id="RHEA:52716"/>
        <dbReference type="ChEBI" id="CHEBI:15378"/>
        <dbReference type="ChEBI" id="CHEBI:57287"/>
        <dbReference type="ChEBI" id="CHEBI:57783"/>
        <dbReference type="ChEBI" id="CHEBI:58349"/>
        <dbReference type="ChEBI" id="CHEBI:77396"/>
        <dbReference type="ChEBI" id="CHEBI:83139"/>
        <dbReference type="EC" id="1.2.1.84"/>
    </reaction>
</comment>
<proteinExistence type="inferred from homology"/>
<feature type="domain" description="Fatty acyl-CoA reductase C-terminal" evidence="5">
    <location>
        <begin position="414"/>
        <end position="506"/>
    </location>
</feature>